<feature type="region of interest" description="Disordered" evidence="10">
    <location>
        <begin position="357"/>
        <end position="406"/>
    </location>
</feature>
<dbReference type="PROSITE" id="PS00028">
    <property type="entry name" value="ZINC_FINGER_C2H2_1"/>
    <property type="match status" value="3"/>
</dbReference>
<dbReference type="SMART" id="SM00355">
    <property type="entry name" value="ZnF_C2H2"/>
    <property type="match status" value="3"/>
</dbReference>
<evidence type="ECO:0000256" key="5">
    <source>
        <dbReference type="ARBA" id="ARBA00022833"/>
    </source>
</evidence>
<comment type="subcellular location">
    <subcellularLocation>
        <location evidence="1">Nucleus</location>
    </subcellularLocation>
</comment>
<keyword evidence="13" id="KW-1185">Reference proteome</keyword>
<dbReference type="InterPro" id="IPR036236">
    <property type="entry name" value="Znf_C2H2_sf"/>
</dbReference>
<proteinExistence type="predicted"/>
<keyword evidence="4 9" id="KW-0863">Zinc-finger</keyword>
<feature type="compositionally biased region" description="Acidic residues" evidence="10">
    <location>
        <begin position="395"/>
        <end position="406"/>
    </location>
</feature>
<evidence type="ECO:0000256" key="6">
    <source>
        <dbReference type="ARBA" id="ARBA00023015"/>
    </source>
</evidence>
<gene>
    <name evidence="12" type="ORF">Fcan01_13401</name>
</gene>
<keyword evidence="3" id="KW-0677">Repeat</keyword>
<organism evidence="12 13">
    <name type="scientific">Folsomia candida</name>
    <name type="common">Springtail</name>
    <dbReference type="NCBI Taxonomy" id="158441"/>
    <lineage>
        <taxon>Eukaryota</taxon>
        <taxon>Metazoa</taxon>
        <taxon>Ecdysozoa</taxon>
        <taxon>Arthropoda</taxon>
        <taxon>Hexapoda</taxon>
        <taxon>Collembola</taxon>
        <taxon>Entomobryomorpha</taxon>
        <taxon>Isotomoidea</taxon>
        <taxon>Isotomidae</taxon>
        <taxon>Proisotominae</taxon>
        <taxon>Folsomia</taxon>
    </lineage>
</organism>
<dbReference type="Gene3D" id="3.30.160.60">
    <property type="entry name" value="Classic Zinc Finger"/>
    <property type="match status" value="2"/>
</dbReference>
<keyword evidence="5" id="KW-0862">Zinc</keyword>
<dbReference type="Proteomes" id="UP000198287">
    <property type="component" value="Unassembled WGS sequence"/>
</dbReference>
<feature type="compositionally biased region" description="Acidic residues" evidence="10">
    <location>
        <begin position="84"/>
        <end position="109"/>
    </location>
</feature>
<dbReference type="GO" id="GO:0000981">
    <property type="term" value="F:DNA-binding transcription factor activity, RNA polymerase II-specific"/>
    <property type="evidence" value="ECO:0007669"/>
    <property type="project" value="TreeGrafter"/>
</dbReference>
<comment type="caution">
    <text evidence="12">The sequence shown here is derived from an EMBL/GenBank/DDBJ whole genome shotgun (WGS) entry which is preliminary data.</text>
</comment>
<dbReference type="SUPFAM" id="SSF57667">
    <property type="entry name" value="beta-beta-alpha zinc fingers"/>
    <property type="match status" value="1"/>
</dbReference>
<sequence length="406" mass="46349">MDERVKFLEGELTKFAEAFEELTYHYSTIHNFLLAQFGDKFKDFVLAENAENAFTEIQNLRMGGAVNKVEEDDDENNAEQFGQDYEDGVEFDETEDDDEEEFGDEEQEEPSPVRVTLVHKKPNSLVNGNRVGVVQGSAQIIQRVQQLQQSHHKVQPRQQANPATGLKFLRPLPLLQQRPTSSSQYRQTFTNNGAGWQKTPPTPVIRPVIGGNRGNEILLSNDNEDFKAGKYSKFYKKINDELIQCKMCQKILKRRGKFIQHLRTHTGEKPFQCEFCPASFSRKDNMNVHVAKHHSPNGSILVQTSPSNQYNYALLPASNNNSTKKFLQGFKCQICAKLFASETIFQSHMKLVHHSVSQPDDDYNEEDEDDDDAQNEGDEEQMDEMNNYAETDYIGGEEENGEDGDF</sequence>
<keyword evidence="2" id="KW-0479">Metal-binding</keyword>
<dbReference type="InterPro" id="IPR013087">
    <property type="entry name" value="Znf_C2H2_type"/>
</dbReference>
<evidence type="ECO:0000256" key="8">
    <source>
        <dbReference type="ARBA" id="ARBA00023242"/>
    </source>
</evidence>
<dbReference type="Pfam" id="PF00096">
    <property type="entry name" value="zf-C2H2"/>
    <property type="match status" value="1"/>
</dbReference>
<evidence type="ECO:0000256" key="4">
    <source>
        <dbReference type="ARBA" id="ARBA00022771"/>
    </source>
</evidence>
<protein>
    <submittedName>
        <fullName evidence="12">Zinc finger and BTB domain-containing protein 7A</fullName>
    </submittedName>
</protein>
<dbReference type="GO" id="GO:0000978">
    <property type="term" value="F:RNA polymerase II cis-regulatory region sequence-specific DNA binding"/>
    <property type="evidence" value="ECO:0007669"/>
    <property type="project" value="TreeGrafter"/>
</dbReference>
<accession>A0A226E5V4</accession>
<dbReference type="PANTHER" id="PTHR23235:SF120">
    <property type="entry name" value="KRUPPEL-LIKE FACTOR 15"/>
    <property type="match status" value="1"/>
</dbReference>
<dbReference type="OrthoDB" id="654211at2759"/>
<dbReference type="GO" id="GO:0008270">
    <property type="term" value="F:zinc ion binding"/>
    <property type="evidence" value="ECO:0007669"/>
    <property type="project" value="UniProtKB-KW"/>
</dbReference>
<dbReference type="PROSITE" id="PS50157">
    <property type="entry name" value="ZINC_FINGER_C2H2_2"/>
    <property type="match status" value="3"/>
</dbReference>
<keyword evidence="6" id="KW-0805">Transcription regulation</keyword>
<dbReference type="OMA" id="HYSTIHN"/>
<evidence type="ECO:0000256" key="9">
    <source>
        <dbReference type="PROSITE-ProRule" id="PRU00042"/>
    </source>
</evidence>
<dbReference type="PANTHER" id="PTHR23235">
    <property type="entry name" value="KRUEPPEL-LIKE TRANSCRIPTION FACTOR"/>
    <property type="match status" value="1"/>
</dbReference>
<feature type="domain" description="C2H2-type" evidence="11">
    <location>
        <begin position="330"/>
        <end position="359"/>
    </location>
</feature>
<evidence type="ECO:0000313" key="12">
    <source>
        <dbReference type="EMBL" id="OXA52251.1"/>
    </source>
</evidence>
<dbReference type="GO" id="GO:0005634">
    <property type="term" value="C:nucleus"/>
    <property type="evidence" value="ECO:0007669"/>
    <property type="project" value="UniProtKB-SubCell"/>
</dbReference>
<feature type="compositionally biased region" description="Acidic residues" evidence="10">
    <location>
        <begin position="359"/>
        <end position="383"/>
    </location>
</feature>
<evidence type="ECO:0000256" key="3">
    <source>
        <dbReference type="ARBA" id="ARBA00022737"/>
    </source>
</evidence>
<dbReference type="Pfam" id="PF13894">
    <property type="entry name" value="zf-C2H2_4"/>
    <property type="match status" value="1"/>
</dbReference>
<dbReference type="EMBL" id="LNIX01000007">
    <property type="protein sequence ID" value="OXA52251.1"/>
    <property type="molecule type" value="Genomic_DNA"/>
</dbReference>
<evidence type="ECO:0000259" key="11">
    <source>
        <dbReference type="PROSITE" id="PS50157"/>
    </source>
</evidence>
<evidence type="ECO:0000256" key="7">
    <source>
        <dbReference type="ARBA" id="ARBA00023163"/>
    </source>
</evidence>
<evidence type="ECO:0000256" key="1">
    <source>
        <dbReference type="ARBA" id="ARBA00004123"/>
    </source>
</evidence>
<feature type="domain" description="C2H2-type" evidence="11">
    <location>
        <begin position="243"/>
        <end position="270"/>
    </location>
</feature>
<keyword evidence="7" id="KW-0804">Transcription</keyword>
<reference evidence="12 13" key="1">
    <citation type="submission" date="2015-12" db="EMBL/GenBank/DDBJ databases">
        <title>The genome of Folsomia candida.</title>
        <authorList>
            <person name="Faddeeva A."/>
            <person name="Derks M.F."/>
            <person name="Anvar Y."/>
            <person name="Smit S."/>
            <person name="Van Straalen N."/>
            <person name="Roelofs D."/>
        </authorList>
    </citation>
    <scope>NUCLEOTIDE SEQUENCE [LARGE SCALE GENOMIC DNA]</scope>
    <source>
        <strain evidence="12 13">VU population</strain>
        <tissue evidence="12">Whole body</tissue>
    </source>
</reference>
<dbReference type="FunFam" id="3.30.160.60:FF:000130">
    <property type="entry name" value="Spalt-like transcription factor 4"/>
    <property type="match status" value="1"/>
</dbReference>
<name>A0A226E5V4_FOLCA</name>
<keyword evidence="8" id="KW-0539">Nucleus</keyword>
<evidence type="ECO:0000256" key="10">
    <source>
        <dbReference type="SAM" id="MobiDB-lite"/>
    </source>
</evidence>
<dbReference type="AlphaFoldDB" id="A0A226E5V4"/>
<feature type="domain" description="C2H2-type" evidence="11">
    <location>
        <begin position="271"/>
        <end position="298"/>
    </location>
</feature>
<feature type="region of interest" description="Disordered" evidence="10">
    <location>
        <begin position="70"/>
        <end position="113"/>
    </location>
</feature>
<dbReference type="Pfam" id="PF12874">
    <property type="entry name" value="zf-met"/>
    <property type="match status" value="1"/>
</dbReference>
<evidence type="ECO:0000256" key="2">
    <source>
        <dbReference type="ARBA" id="ARBA00022723"/>
    </source>
</evidence>
<evidence type="ECO:0000313" key="13">
    <source>
        <dbReference type="Proteomes" id="UP000198287"/>
    </source>
</evidence>